<dbReference type="Proteomes" id="UP000242590">
    <property type="component" value="Unassembled WGS sequence"/>
</dbReference>
<reference evidence="2 3" key="1">
    <citation type="submission" date="2017-02" db="EMBL/GenBank/DDBJ databases">
        <title>Draft Genome Sequences of 'Candidatus Synechococcus spongiarum', Cyanobacterial Symbionts of the Mediterranean Sponge Aplysina aerophoba from two locations.</title>
        <authorList>
            <person name="Slaby B.M."/>
            <person name="Hentschel U."/>
        </authorList>
    </citation>
    <scope>NUCLEOTIDE SEQUENCE [LARGE SCALE GENOMIC DNA]</scope>
    <source>
        <strain evidence="2">LMB bulk15N</strain>
    </source>
</reference>
<comment type="caution">
    <text evidence="2">The sequence shown here is derived from an EMBL/GenBank/DDBJ whole genome shotgun (WGS) entry which is preliminary data.</text>
</comment>
<feature type="domain" description="ISXO2-like transposase" evidence="1">
    <location>
        <begin position="8"/>
        <end position="42"/>
    </location>
</feature>
<accession>A0A1T1D049</accession>
<sequence>MKTKFIASLVSSVLKRGYQGIFHKISPKHLDRYVSEFAGRQNARLLETIDIMVVMMAGMIKYYELVT</sequence>
<protein>
    <recommendedName>
        <fullName evidence="1">ISXO2-like transposase domain-containing protein</fullName>
    </recommendedName>
</protein>
<dbReference type="OrthoDB" id="548471at2"/>
<name>A0A1T1D049_9SYNE</name>
<evidence type="ECO:0000313" key="3">
    <source>
        <dbReference type="Proteomes" id="UP000242590"/>
    </source>
</evidence>
<dbReference type="Pfam" id="PF12762">
    <property type="entry name" value="DDE_Tnp_IS1595"/>
    <property type="match status" value="1"/>
</dbReference>
<gene>
    <name evidence="2" type="ORF">BV53_06070</name>
</gene>
<dbReference type="InterPro" id="IPR024445">
    <property type="entry name" value="Tnp_ISXO2-like"/>
</dbReference>
<proteinExistence type="predicted"/>
<evidence type="ECO:0000313" key="2">
    <source>
        <dbReference type="EMBL" id="OOV34249.1"/>
    </source>
</evidence>
<dbReference type="EMBL" id="MWLE01000084">
    <property type="protein sequence ID" value="OOV34249.1"/>
    <property type="molecule type" value="Genomic_DNA"/>
</dbReference>
<evidence type="ECO:0000259" key="1">
    <source>
        <dbReference type="Pfam" id="PF12762"/>
    </source>
</evidence>
<dbReference type="AlphaFoldDB" id="A0A1T1D049"/>
<organism evidence="2 3">
    <name type="scientific">Candidatus Synechococcus spongiarum LMB bulk15N</name>
    <dbReference type="NCBI Taxonomy" id="1943583"/>
    <lineage>
        <taxon>Bacteria</taxon>
        <taxon>Bacillati</taxon>
        <taxon>Cyanobacteriota</taxon>
        <taxon>Cyanophyceae</taxon>
        <taxon>Synechococcales</taxon>
        <taxon>Synechococcaceae</taxon>
        <taxon>Synechococcus</taxon>
    </lineage>
</organism>